<evidence type="ECO:0000256" key="6">
    <source>
        <dbReference type="ARBA" id="ARBA00022741"/>
    </source>
</evidence>
<evidence type="ECO:0000256" key="2">
    <source>
        <dbReference type="ARBA" id="ARBA00022448"/>
    </source>
</evidence>
<keyword evidence="9 11" id="KW-0472">Membrane</keyword>
<dbReference type="Pfam" id="PF00005">
    <property type="entry name" value="ABC_tran"/>
    <property type="match status" value="1"/>
</dbReference>
<evidence type="ECO:0000259" key="13">
    <source>
        <dbReference type="PROSITE" id="PS50929"/>
    </source>
</evidence>
<dbReference type="PANTHER" id="PTHR24221">
    <property type="entry name" value="ATP-BINDING CASSETTE SUB-FAMILY B"/>
    <property type="match status" value="1"/>
</dbReference>
<dbReference type="PROSITE" id="PS00211">
    <property type="entry name" value="ABC_TRANSPORTER_1"/>
    <property type="match status" value="1"/>
</dbReference>
<keyword evidence="3" id="KW-1003">Cell membrane</keyword>
<evidence type="ECO:0000256" key="3">
    <source>
        <dbReference type="ARBA" id="ARBA00022475"/>
    </source>
</evidence>
<dbReference type="Pfam" id="PF00664">
    <property type="entry name" value="ABC_membrane"/>
    <property type="match status" value="1"/>
</dbReference>
<gene>
    <name evidence="14" type="ORF">BBK14_16675</name>
</gene>
<dbReference type="GO" id="GO:0034040">
    <property type="term" value="F:ATPase-coupled lipid transmembrane transporter activity"/>
    <property type="evidence" value="ECO:0007669"/>
    <property type="project" value="TreeGrafter"/>
</dbReference>
<comment type="caution">
    <text evidence="14">The sequence shown here is derived from an EMBL/GenBank/DDBJ whole genome shotgun (WGS) entry which is preliminary data.</text>
</comment>
<keyword evidence="2" id="KW-0813">Transport</keyword>
<comment type="subcellular location">
    <subcellularLocation>
        <location evidence="1">Cell inner membrane</location>
        <topology evidence="1">Multi-pass membrane protein</topology>
    </subcellularLocation>
</comment>
<dbReference type="InterPro" id="IPR011527">
    <property type="entry name" value="ABC1_TM_dom"/>
</dbReference>
<dbReference type="GO" id="GO:0005524">
    <property type="term" value="F:ATP binding"/>
    <property type="evidence" value="ECO:0007669"/>
    <property type="project" value="UniProtKB-KW"/>
</dbReference>
<evidence type="ECO:0000256" key="1">
    <source>
        <dbReference type="ARBA" id="ARBA00004429"/>
    </source>
</evidence>
<feature type="transmembrane region" description="Helical" evidence="11">
    <location>
        <begin position="53"/>
        <end position="70"/>
    </location>
</feature>
<dbReference type="PANTHER" id="PTHR24221:SF654">
    <property type="entry name" value="ATP-BINDING CASSETTE SUB-FAMILY B MEMBER 6"/>
    <property type="match status" value="1"/>
</dbReference>
<dbReference type="GO" id="GO:0140359">
    <property type="term" value="F:ABC-type transporter activity"/>
    <property type="evidence" value="ECO:0007669"/>
    <property type="project" value="InterPro"/>
</dbReference>
<sequence length="596" mass="63016">MIRRLFTLLGPEHRGELRSLLGWLVGAAVLQGAAFVLLVPILRALLGDNPDDVWPWILALVATTAGYGFAHRVGLLASADAGAGLSRTVHHRIGDRVAGLPLGWFSADRTAAVNQLATRDVMDVMGVFAHLLRPLLTGFVTPGVVVALMYVFDWRLALAATLTVPMLALVYRWSTRLAHQADAASDAAQVDAGGRVLEFARAQRVLRVFGRGATGPAARALDEALERQRAAGHRQLSVAVPGLIGFAVAVQAAFTVVIILGTYLALDGSLDAPTLLAVLALAARFIEPVAEAAALGAELQKASRALERIENLLALPTLPTPAAPRHPEGTGIELDNVVFGYEGRRVLSGASAWLAEGTMTALVGPSGSGKTTVTRLIARFWDTDSGAVRIGGVDVREIDPDELTSLISVVFQDVYLFEGSIEDNIRVGRSGASAEQVREAARLARVDEIVARLPEGWDTRVGEGGSALSGGERQRVSIARAILKDAPIVLLDEATSALDPENEQAVAQALAALANNRTLLVIAHRLGTVMAADQILVLERGLVVESGTHTQLIGTGGRYAAFWQRRRGAEGWRLAPGTAPTGEAALARLPHPAAGH</sequence>
<reference evidence="15" key="1">
    <citation type="submission" date="2016-07" db="EMBL/GenBank/DDBJ databases">
        <title>Frankia sp. NRRL B-16219 Genome sequencing.</title>
        <authorList>
            <person name="Ghodhbane-Gtari F."/>
            <person name="Swanson E."/>
            <person name="Gueddou A."/>
            <person name="Louati M."/>
            <person name="Nouioui I."/>
            <person name="Hezbri K."/>
            <person name="Abebe-Akele F."/>
            <person name="Simpson S."/>
            <person name="Morris K."/>
            <person name="Thomas K."/>
            <person name="Gtari M."/>
            <person name="Tisa L.S."/>
        </authorList>
    </citation>
    <scope>NUCLEOTIDE SEQUENCE [LARGE SCALE GENOMIC DNA]</scope>
    <source>
        <strain evidence="15">NRRL B-16219</strain>
    </source>
</reference>
<dbReference type="AlphaFoldDB" id="A0A1S1QDC2"/>
<keyword evidence="7" id="KW-0067">ATP-binding</keyword>
<proteinExistence type="inferred from homology"/>
<evidence type="ECO:0000313" key="15">
    <source>
        <dbReference type="Proteomes" id="UP000179769"/>
    </source>
</evidence>
<dbReference type="SUPFAM" id="SSF90123">
    <property type="entry name" value="ABC transporter transmembrane region"/>
    <property type="match status" value="1"/>
</dbReference>
<name>A0A1S1QDC2_9ACTN</name>
<evidence type="ECO:0000259" key="12">
    <source>
        <dbReference type="PROSITE" id="PS50893"/>
    </source>
</evidence>
<dbReference type="RefSeq" id="WP_071062893.1">
    <property type="nucleotide sequence ID" value="NZ_MAXA01000180.1"/>
</dbReference>
<evidence type="ECO:0000256" key="8">
    <source>
        <dbReference type="ARBA" id="ARBA00022989"/>
    </source>
</evidence>
<dbReference type="InterPro" id="IPR039421">
    <property type="entry name" value="Type_1_exporter"/>
</dbReference>
<accession>A0A1S1QDC2</accession>
<dbReference type="PROSITE" id="PS50929">
    <property type="entry name" value="ABC_TM1F"/>
    <property type="match status" value="1"/>
</dbReference>
<evidence type="ECO:0000256" key="11">
    <source>
        <dbReference type="SAM" id="Phobius"/>
    </source>
</evidence>
<evidence type="ECO:0000256" key="5">
    <source>
        <dbReference type="ARBA" id="ARBA00022692"/>
    </source>
</evidence>
<feature type="transmembrane region" description="Helical" evidence="11">
    <location>
        <begin position="20"/>
        <end position="41"/>
    </location>
</feature>
<dbReference type="Proteomes" id="UP000179769">
    <property type="component" value="Unassembled WGS sequence"/>
</dbReference>
<dbReference type="EMBL" id="MAXA01000180">
    <property type="protein sequence ID" value="OHV30254.1"/>
    <property type="molecule type" value="Genomic_DNA"/>
</dbReference>
<organism evidence="14 15">
    <name type="scientific">Parafrankia soli</name>
    <dbReference type="NCBI Taxonomy" id="2599596"/>
    <lineage>
        <taxon>Bacteria</taxon>
        <taxon>Bacillati</taxon>
        <taxon>Actinomycetota</taxon>
        <taxon>Actinomycetes</taxon>
        <taxon>Frankiales</taxon>
        <taxon>Frankiaceae</taxon>
        <taxon>Parafrankia</taxon>
    </lineage>
</organism>
<dbReference type="SMART" id="SM00382">
    <property type="entry name" value="AAA"/>
    <property type="match status" value="1"/>
</dbReference>
<dbReference type="Gene3D" id="3.40.50.300">
    <property type="entry name" value="P-loop containing nucleotide triphosphate hydrolases"/>
    <property type="match status" value="1"/>
</dbReference>
<dbReference type="SUPFAM" id="SSF52540">
    <property type="entry name" value="P-loop containing nucleoside triphosphate hydrolases"/>
    <property type="match status" value="1"/>
</dbReference>
<feature type="transmembrane region" description="Helical" evidence="11">
    <location>
        <begin position="156"/>
        <end position="173"/>
    </location>
</feature>
<dbReference type="InterPro" id="IPR027417">
    <property type="entry name" value="P-loop_NTPase"/>
</dbReference>
<evidence type="ECO:0000256" key="9">
    <source>
        <dbReference type="ARBA" id="ARBA00023136"/>
    </source>
</evidence>
<keyword evidence="5 11" id="KW-0812">Transmembrane</keyword>
<dbReference type="GO" id="GO:0016887">
    <property type="term" value="F:ATP hydrolysis activity"/>
    <property type="evidence" value="ECO:0007669"/>
    <property type="project" value="InterPro"/>
</dbReference>
<keyword evidence="6" id="KW-0547">Nucleotide-binding</keyword>
<evidence type="ECO:0000256" key="4">
    <source>
        <dbReference type="ARBA" id="ARBA00022519"/>
    </source>
</evidence>
<keyword evidence="8 11" id="KW-1133">Transmembrane helix</keyword>
<feature type="transmembrane region" description="Helical" evidence="11">
    <location>
        <begin position="236"/>
        <end position="266"/>
    </location>
</feature>
<dbReference type="GO" id="GO:0005886">
    <property type="term" value="C:plasma membrane"/>
    <property type="evidence" value="ECO:0007669"/>
    <property type="project" value="UniProtKB-SubCell"/>
</dbReference>
<dbReference type="PROSITE" id="PS50893">
    <property type="entry name" value="ABC_TRANSPORTER_2"/>
    <property type="match status" value="1"/>
</dbReference>
<feature type="transmembrane region" description="Helical" evidence="11">
    <location>
        <begin position="131"/>
        <end position="150"/>
    </location>
</feature>
<feature type="domain" description="ABC transporter" evidence="12">
    <location>
        <begin position="332"/>
        <end position="565"/>
    </location>
</feature>
<comment type="similarity">
    <text evidence="10">Belongs to the ABC transporter superfamily. Siderophore-Fe(3+) uptake transporter (SIUT) (TC 3.A.1.21) family.</text>
</comment>
<evidence type="ECO:0000256" key="7">
    <source>
        <dbReference type="ARBA" id="ARBA00022840"/>
    </source>
</evidence>
<keyword evidence="4" id="KW-0997">Cell inner membrane</keyword>
<dbReference type="Gene3D" id="1.20.1560.10">
    <property type="entry name" value="ABC transporter type 1, transmembrane domain"/>
    <property type="match status" value="1"/>
</dbReference>
<protein>
    <submittedName>
        <fullName evidence="14">ABC transporter</fullName>
    </submittedName>
</protein>
<keyword evidence="15" id="KW-1185">Reference proteome</keyword>
<dbReference type="InterPro" id="IPR036640">
    <property type="entry name" value="ABC1_TM_sf"/>
</dbReference>
<dbReference type="InterPro" id="IPR003439">
    <property type="entry name" value="ABC_transporter-like_ATP-bd"/>
</dbReference>
<dbReference type="InterPro" id="IPR003593">
    <property type="entry name" value="AAA+_ATPase"/>
</dbReference>
<feature type="domain" description="ABC transmembrane type-1" evidence="13">
    <location>
        <begin position="20"/>
        <end position="301"/>
    </location>
</feature>
<dbReference type="InterPro" id="IPR017871">
    <property type="entry name" value="ABC_transporter-like_CS"/>
</dbReference>
<dbReference type="FunFam" id="3.40.50.300:FF:000221">
    <property type="entry name" value="Multidrug ABC transporter ATP-binding protein"/>
    <property type="match status" value="1"/>
</dbReference>
<dbReference type="OrthoDB" id="9806127at2"/>
<evidence type="ECO:0000313" key="14">
    <source>
        <dbReference type="EMBL" id="OHV30254.1"/>
    </source>
</evidence>
<evidence type="ECO:0000256" key="10">
    <source>
        <dbReference type="ARBA" id="ARBA00023455"/>
    </source>
</evidence>